<evidence type="ECO:0000313" key="2">
    <source>
        <dbReference type="Proteomes" id="UP001430455"/>
    </source>
</evidence>
<name>A0AAW4P9E4_9EURY</name>
<accession>A0AAW4P9E4</accession>
<gene>
    <name evidence="1" type="ORF">EGH23_03295</name>
</gene>
<dbReference type="RefSeq" id="WP_220578596.1">
    <property type="nucleotide sequence ID" value="NZ_RKLT01000001.1"/>
</dbReference>
<evidence type="ECO:0000313" key="1">
    <source>
        <dbReference type="EMBL" id="MBX0293907.1"/>
    </source>
</evidence>
<sequence>MTERDSESIYPLLTYNDRTGEYDITMPVNIRIDLTDTDYDLTAVQAPIDVHTGWTQLVATVGKYWPTRDAKPAEVWDSDTQQLISPVGNYRKPSDPLGPQLGFHLYLWPVRFEGDLVGVAGQAHTDIGTVTDHIGSRFDRAAELVSAAYAAAGWRITSTEFEYGISEGYLDFWGATGDRVIRPPKS</sequence>
<dbReference type="Proteomes" id="UP001430455">
    <property type="component" value="Unassembled WGS sequence"/>
</dbReference>
<organism evidence="1 2">
    <name type="scientific">Haloarcula nitratireducens</name>
    <dbReference type="NCBI Taxonomy" id="2487749"/>
    <lineage>
        <taxon>Archaea</taxon>
        <taxon>Methanobacteriati</taxon>
        <taxon>Methanobacteriota</taxon>
        <taxon>Stenosarchaea group</taxon>
        <taxon>Halobacteria</taxon>
        <taxon>Halobacteriales</taxon>
        <taxon>Haloarculaceae</taxon>
        <taxon>Haloarcula</taxon>
    </lineage>
</organism>
<dbReference type="AlphaFoldDB" id="A0AAW4P9E4"/>
<dbReference type="EMBL" id="RKLT01000001">
    <property type="protein sequence ID" value="MBX0293907.1"/>
    <property type="molecule type" value="Genomic_DNA"/>
</dbReference>
<keyword evidence="2" id="KW-1185">Reference proteome</keyword>
<proteinExistence type="predicted"/>
<comment type="caution">
    <text evidence="1">The sequence shown here is derived from an EMBL/GenBank/DDBJ whole genome shotgun (WGS) entry which is preliminary data.</text>
</comment>
<protein>
    <submittedName>
        <fullName evidence="1">Uncharacterized protein</fullName>
    </submittedName>
</protein>
<reference evidence="1 2" key="1">
    <citation type="submission" date="2021-06" db="EMBL/GenBank/DDBJ databases">
        <title>Halomicroarcula sp. a new haloarchaeum isolated from saline soil.</title>
        <authorList>
            <person name="Duran-Viseras A."/>
            <person name="Sanchez-Porro C."/>
            <person name="Ventosa A."/>
        </authorList>
    </citation>
    <scope>NUCLEOTIDE SEQUENCE [LARGE SCALE GENOMIC DNA]</scope>
    <source>
        <strain evidence="1 2">F27</strain>
    </source>
</reference>